<organism evidence="2 3">
    <name type="scientific">Lacipirellula parvula</name>
    <dbReference type="NCBI Taxonomy" id="2650471"/>
    <lineage>
        <taxon>Bacteria</taxon>
        <taxon>Pseudomonadati</taxon>
        <taxon>Planctomycetota</taxon>
        <taxon>Planctomycetia</taxon>
        <taxon>Pirellulales</taxon>
        <taxon>Lacipirellulaceae</taxon>
        <taxon>Lacipirellula</taxon>
    </lineage>
</organism>
<evidence type="ECO:0000313" key="3">
    <source>
        <dbReference type="Proteomes" id="UP000326837"/>
    </source>
</evidence>
<dbReference type="Gene3D" id="2.60.120.200">
    <property type="match status" value="2"/>
</dbReference>
<dbReference type="AlphaFoldDB" id="A0A5K7X876"/>
<feature type="chain" id="PRO_5025067906" description="LamG-like jellyroll fold domain-containing protein" evidence="1">
    <location>
        <begin position="25"/>
        <end position="599"/>
    </location>
</feature>
<reference evidence="3" key="1">
    <citation type="submission" date="2019-10" db="EMBL/GenBank/DDBJ databases">
        <title>Lacipirellula parvula gen. nov., sp. nov., representing a lineage of planctomycetes widespread in freshwater anoxic habitats, and description of the family Lacipirellulaceae.</title>
        <authorList>
            <person name="Dedysh S.N."/>
            <person name="Kulichevskaya I.S."/>
            <person name="Beletsky A.V."/>
            <person name="Rakitin A.L."/>
            <person name="Mardanov A.V."/>
            <person name="Ivanova A.A."/>
            <person name="Saltykova V.X."/>
            <person name="Rijpstra W.I.C."/>
            <person name="Sinninghe Damste J.S."/>
            <person name="Ravin N.V."/>
        </authorList>
    </citation>
    <scope>NUCLEOTIDE SEQUENCE [LARGE SCALE GENOMIC DNA]</scope>
    <source>
        <strain evidence="3">PX69</strain>
    </source>
</reference>
<feature type="signal peptide" evidence="1">
    <location>
        <begin position="1"/>
        <end position="24"/>
    </location>
</feature>
<accession>A0A5K7X876</accession>
<proteinExistence type="predicted"/>
<dbReference type="SUPFAM" id="SSF49899">
    <property type="entry name" value="Concanavalin A-like lectins/glucanases"/>
    <property type="match status" value="2"/>
</dbReference>
<keyword evidence="1" id="KW-0732">Signal</keyword>
<gene>
    <name evidence="2" type="ORF">PLANPX_2442</name>
</gene>
<dbReference type="RefSeq" id="WP_152098727.1">
    <property type="nucleotide sequence ID" value="NZ_AP021861.1"/>
</dbReference>
<evidence type="ECO:0008006" key="4">
    <source>
        <dbReference type="Google" id="ProtNLM"/>
    </source>
</evidence>
<evidence type="ECO:0000313" key="2">
    <source>
        <dbReference type="EMBL" id="BBO32830.1"/>
    </source>
</evidence>
<dbReference type="KEGG" id="lpav:PLANPX_2442"/>
<name>A0A5K7X876_9BACT</name>
<dbReference type="Proteomes" id="UP000326837">
    <property type="component" value="Chromosome"/>
</dbReference>
<sequence>MNSVRRLITPIFALSLTCGGTARAANLLYNFEGDSGTTVTDKLTSDGAQNGVIYNNVDPTDNFDPRFGNQAAFFDNPPPLAEGDFSSIEIPDSTLAAGASFTLGGWVNQDVVSLPTARFRIFSSFSSGTVPNNVLLLDSGRSATNSSLRGIVGGIQFTGTVTPALSPGYHHYAMTVDGTVSGNSAVQLYIDGNPISTTASGTLGAYSNTVNLRIGEDVSLYPRTNSANEQIVGNADDMFMISRSLSPAQISSIYNGGTGAPVSNVITPVGGEKAVYYNFEGDTGTTVTDKFTLDGNQNGIVRASGTVDSAAANAKVGNTSFNFLDPQPPTTPGNQIFSQINAGQVGDLGPNFTISAVVNPYTNGQVSNGVARILSSYAGTGSTAGSLILDFNPSTVTGIRLFLPSNTGAATLTVAGPNKPDLNINTKQTLTIVYETGTTNDSVKLYLDGTLVASKTDLPAGTVQTLGTNELRIGEDRGGYRGAYANENFTGSMDDVMILGRALTPEQVTFLNANGADALIATLPTGIPGDFNADSKVDGADFLVWQRNTSVGSLNDWKTNFGTVGAEGAVGVVPEPATAAMACVGFAALFTRRSRRFPA</sequence>
<dbReference type="Pfam" id="PF13385">
    <property type="entry name" value="Laminin_G_3"/>
    <property type="match status" value="2"/>
</dbReference>
<evidence type="ECO:0000256" key="1">
    <source>
        <dbReference type="SAM" id="SignalP"/>
    </source>
</evidence>
<keyword evidence="3" id="KW-1185">Reference proteome</keyword>
<protein>
    <recommendedName>
        <fullName evidence="4">LamG-like jellyroll fold domain-containing protein</fullName>
    </recommendedName>
</protein>
<dbReference type="EMBL" id="AP021861">
    <property type="protein sequence ID" value="BBO32830.1"/>
    <property type="molecule type" value="Genomic_DNA"/>
</dbReference>
<dbReference type="InterPro" id="IPR013320">
    <property type="entry name" value="ConA-like_dom_sf"/>
</dbReference>